<gene>
    <name evidence="2" type="ORF">HF519_05905</name>
</gene>
<feature type="transmembrane region" description="Helical" evidence="1">
    <location>
        <begin position="169"/>
        <end position="195"/>
    </location>
</feature>
<evidence type="ECO:0000313" key="2">
    <source>
        <dbReference type="EMBL" id="NMH91134.1"/>
    </source>
</evidence>
<dbReference type="EMBL" id="JAAXKZ010000013">
    <property type="protein sequence ID" value="NMH91134.1"/>
    <property type="molecule type" value="Genomic_DNA"/>
</dbReference>
<protein>
    <submittedName>
        <fullName evidence="2">Uncharacterized protein</fullName>
    </submittedName>
</protein>
<feature type="transmembrane region" description="Helical" evidence="1">
    <location>
        <begin position="247"/>
        <end position="277"/>
    </location>
</feature>
<keyword evidence="3" id="KW-1185">Reference proteome</keyword>
<organism evidence="2 3">
    <name type="scientific">Pseudonocardia bannensis</name>
    <dbReference type="NCBI Taxonomy" id="630973"/>
    <lineage>
        <taxon>Bacteria</taxon>
        <taxon>Bacillati</taxon>
        <taxon>Actinomycetota</taxon>
        <taxon>Actinomycetes</taxon>
        <taxon>Pseudonocardiales</taxon>
        <taxon>Pseudonocardiaceae</taxon>
        <taxon>Pseudonocardia</taxon>
    </lineage>
</organism>
<feature type="transmembrane region" description="Helical" evidence="1">
    <location>
        <begin position="215"/>
        <end position="235"/>
    </location>
</feature>
<feature type="transmembrane region" description="Helical" evidence="1">
    <location>
        <begin position="289"/>
        <end position="309"/>
    </location>
</feature>
<feature type="transmembrane region" description="Helical" evidence="1">
    <location>
        <begin position="6"/>
        <end position="24"/>
    </location>
</feature>
<sequence length="464" mass="49907">MDPVVLVAAGGGMVVVLALSSVVGGRAAVAAVAAGGFFALVAWRPVAGTYVYLVTLPFLAGLGRDRVLPVFRPNEALLLLCIAAAMTGGYLRYLNGKPLRLRFRPIDGPLAAFVLLSTLWPITSMMLRGQTPELSDMMAVLPICKLVGLLLLVRTTVLNEQQRLRCIRIIMWTAAVIAVLALLQTRGFGPVVSLLNTFWSPEDSPVTTDRGTTTLGHAIATGDFITIGLALVIASSVRGILGRRERIVLGSFLAAGVLASGQFSTWIAALLSVVVILCRYPGLRRRAVRLIPVTVPLLIVGAPVVSARLEGFGGERGLPISWLTRWDNIASVYWPHIADWGFLIGVSPNSVLPAPDVWRELLYLEAGYLQLLWVGGIPLFVGFAWFAIMLNRQIRSSADHPGATGACASALEVAWWMVLVLSLIDIHLLLRGSGDLIFTLIAITTGVIEGDRRVQQAPQRSCVV</sequence>
<proteinExistence type="predicted"/>
<feature type="transmembrane region" description="Helical" evidence="1">
    <location>
        <begin position="106"/>
        <end position="127"/>
    </location>
</feature>
<feature type="transmembrane region" description="Helical" evidence="1">
    <location>
        <begin position="330"/>
        <end position="348"/>
    </location>
</feature>
<feature type="transmembrane region" description="Helical" evidence="1">
    <location>
        <begin position="402"/>
        <end position="424"/>
    </location>
</feature>
<dbReference type="Proteomes" id="UP000586918">
    <property type="component" value="Unassembled WGS sequence"/>
</dbReference>
<feature type="transmembrane region" description="Helical" evidence="1">
    <location>
        <begin position="139"/>
        <end position="157"/>
    </location>
</feature>
<feature type="transmembrane region" description="Helical" evidence="1">
    <location>
        <begin position="430"/>
        <end position="448"/>
    </location>
</feature>
<name>A0A848DEY2_9PSEU</name>
<evidence type="ECO:0000256" key="1">
    <source>
        <dbReference type="SAM" id="Phobius"/>
    </source>
</evidence>
<keyword evidence="1" id="KW-0812">Transmembrane</keyword>
<feature type="transmembrane region" description="Helical" evidence="1">
    <location>
        <begin position="31"/>
        <end position="56"/>
    </location>
</feature>
<feature type="transmembrane region" description="Helical" evidence="1">
    <location>
        <begin position="76"/>
        <end position="94"/>
    </location>
</feature>
<evidence type="ECO:0000313" key="3">
    <source>
        <dbReference type="Proteomes" id="UP000586918"/>
    </source>
</evidence>
<keyword evidence="1" id="KW-0472">Membrane</keyword>
<comment type="caution">
    <text evidence="2">The sequence shown here is derived from an EMBL/GenBank/DDBJ whole genome shotgun (WGS) entry which is preliminary data.</text>
</comment>
<dbReference type="AlphaFoldDB" id="A0A848DEY2"/>
<feature type="transmembrane region" description="Helical" evidence="1">
    <location>
        <begin position="368"/>
        <end position="390"/>
    </location>
</feature>
<reference evidence="2 3" key="1">
    <citation type="submission" date="2020-04" db="EMBL/GenBank/DDBJ databases">
        <authorList>
            <person name="Klaysubun C."/>
            <person name="Duangmal K."/>
            <person name="Lipun K."/>
        </authorList>
    </citation>
    <scope>NUCLEOTIDE SEQUENCE [LARGE SCALE GENOMIC DNA]</scope>
    <source>
        <strain evidence="2 3">DSM 45300</strain>
    </source>
</reference>
<accession>A0A848DEY2</accession>
<keyword evidence="1" id="KW-1133">Transmembrane helix</keyword>